<evidence type="ECO:0008006" key="2">
    <source>
        <dbReference type="Google" id="ProtNLM"/>
    </source>
</evidence>
<protein>
    <recommendedName>
        <fullName evidence="2">J domain-containing protein</fullName>
    </recommendedName>
</protein>
<reference evidence="1" key="1">
    <citation type="journal article" date="2020" name="Nature">
        <title>Giant virus diversity and host interactions through global metagenomics.</title>
        <authorList>
            <person name="Schulz F."/>
            <person name="Roux S."/>
            <person name="Paez-Espino D."/>
            <person name="Jungbluth S."/>
            <person name="Walsh D.A."/>
            <person name="Denef V.J."/>
            <person name="McMahon K.D."/>
            <person name="Konstantinidis K.T."/>
            <person name="Eloe-Fadrosh E.A."/>
            <person name="Kyrpides N.C."/>
            <person name="Woyke T."/>
        </authorList>
    </citation>
    <scope>NUCLEOTIDE SEQUENCE</scope>
    <source>
        <strain evidence="1">GVMAG-M-3300023184-167</strain>
    </source>
</reference>
<sequence length="264" mass="31701">MNDLNIDNYTMDDILKLFKITDFNENEMKQAKKMVLMTHPDKSRLPSEYFFFYTRAYKILYSIYQFKNKMKMDQPTEYIPDKPEKDVSNYLKNNKETFGVWFNEEFEKRREQTDGYEDWLKSDDGIIVSNVKLAEMHNFFEEQSVTIKSEVKEYSGNINQTFETDIFSSLHYSDLKEAHTLAPVSMNEFYNKPKYTINQYKTHRQEEEITHLPYDEKKANSILFEKNRVDEEEAISRAYYYAKKTQESEKANEIFLAKMKLLNN</sequence>
<organism evidence="1">
    <name type="scientific">viral metagenome</name>
    <dbReference type="NCBI Taxonomy" id="1070528"/>
    <lineage>
        <taxon>unclassified sequences</taxon>
        <taxon>metagenomes</taxon>
        <taxon>organismal metagenomes</taxon>
    </lineage>
</organism>
<accession>A0A6C0HS37</accession>
<proteinExistence type="predicted"/>
<dbReference type="AlphaFoldDB" id="A0A6C0HS37"/>
<dbReference type="EMBL" id="MN740007">
    <property type="protein sequence ID" value="QHT83319.1"/>
    <property type="molecule type" value="Genomic_DNA"/>
</dbReference>
<evidence type="ECO:0000313" key="1">
    <source>
        <dbReference type="EMBL" id="QHT83319.1"/>
    </source>
</evidence>
<name>A0A6C0HS37_9ZZZZ</name>